<dbReference type="AlphaFoldDB" id="A0A9X0WD79"/>
<keyword evidence="3" id="KW-1185">Reference proteome</keyword>
<feature type="chain" id="PRO_5040787388" evidence="1">
    <location>
        <begin position="24"/>
        <end position="76"/>
    </location>
</feature>
<evidence type="ECO:0000313" key="2">
    <source>
        <dbReference type="EMBL" id="MBK1621415.1"/>
    </source>
</evidence>
<evidence type="ECO:0000256" key="1">
    <source>
        <dbReference type="SAM" id="SignalP"/>
    </source>
</evidence>
<name>A0A9X0WD79_9GAMM</name>
<evidence type="ECO:0000313" key="3">
    <source>
        <dbReference type="Proteomes" id="UP001138768"/>
    </source>
</evidence>
<organism evidence="2 3">
    <name type="scientific">Lamprobacter modestohalophilus</name>
    <dbReference type="NCBI Taxonomy" id="1064514"/>
    <lineage>
        <taxon>Bacteria</taxon>
        <taxon>Pseudomonadati</taxon>
        <taxon>Pseudomonadota</taxon>
        <taxon>Gammaproteobacteria</taxon>
        <taxon>Chromatiales</taxon>
        <taxon>Chromatiaceae</taxon>
        <taxon>Lamprobacter</taxon>
    </lineage>
</organism>
<accession>A0A9X0WD79</accession>
<dbReference type="Proteomes" id="UP001138768">
    <property type="component" value="Unassembled WGS sequence"/>
</dbReference>
<feature type="non-terminal residue" evidence="2">
    <location>
        <position position="1"/>
    </location>
</feature>
<proteinExistence type="predicted"/>
<gene>
    <name evidence="2" type="ORF">CKO42_23975</name>
</gene>
<dbReference type="EMBL" id="NRRY01000072">
    <property type="protein sequence ID" value="MBK1621415.1"/>
    <property type="molecule type" value="Genomic_DNA"/>
</dbReference>
<sequence length="76" mass="8157">LRDASRSKRSQLGFIINTSFAWAALLSTDVGVSTAWAEAAGGEAMAGFSPVNGYRLSLRDQFRDDAQAAVCKYQPS</sequence>
<reference evidence="2 3" key="1">
    <citation type="journal article" date="2020" name="Microorganisms">
        <title>Osmotic Adaptation and Compatible Solute Biosynthesis of Phototrophic Bacteria as Revealed from Genome Analyses.</title>
        <authorList>
            <person name="Imhoff J.F."/>
            <person name="Rahn T."/>
            <person name="Kunzel S."/>
            <person name="Keller A."/>
            <person name="Neulinger S.C."/>
        </authorList>
    </citation>
    <scope>NUCLEOTIDE SEQUENCE [LARGE SCALE GENOMIC DNA]</scope>
    <source>
        <strain evidence="2 3">DSM 25653</strain>
    </source>
</reference>
<dbReference type="RefSeq" id="WP_207148815.1">
    <property type="nucleotide sequence ID" value="NZ_NRRY01000072.1"/>
</dbReference>
<protein>
    <submittedName>
        <fullName evidence="2">Uncharacterized protein</fullName>
    </submittedName>
</protein>
<keyword evidence="1" id="KW-0732">Signal</keyword>
<comment type="caution">
    <text evidence="2">The sequence shown here is derived from an EMBL/GenBank/DDBJ whole genome shotgun (WGS) entry which is preliminary data.</text>
</comment>
<feature type="signal peptide" evidence="1">
    <location>
        <begin position="1"/>
        <end position="23"/>
    </location>
</feature>